<dbReference type="PROSITE" id="PS50931">
    <property type="entry name" value="HTH_LYSR"/>
    <property type="match status" value="1"/>
</dbReference>
<dbReference type="InterPro" id="IPR000847">
    <property type="entry name" value="LysR_HTH_N"/>
</dbReference>
<keyword evidence="2" id="KW-0805">Transcription regulation</keyword>
<dbReference type="GO" id="GO:0032993">
    <property type="term" value="C:protein-DNA complex"/>
    <property type="evidence" value="ECO:0007669"/>
    <property type="project" value="TreeGrafter"/>
</dbReference>
<organism evidence="7 8">
    <name type="scientific">Guptibacillus hwajinpoensis</name>
    <dbReference type="NCBI Taxonomy" id="208199"/>
    <lineage>
        <taxon>Bacteria</taxon>
        <taxon>Bacillati</taxon>
        <taxon>Bacillota</taxon>
        <taxon>Bacilli</taxon>
        <taxon>Bacillales</taxon>
        <taxon>Guptibacillaceae</taxon>
        <taxon>Guptibacillus</taxon>
    </lineage>
</organism>
<evidence type="ECO:0000256" key="5">
    <source>
        <dbReference type="SAM" id="Coils"/>
    </source>
</evidence>
<comment type="similarity">
    <text evidence="1">Belongs to the LysR transcriptional regulatory family.</text>
</comment>
<sequence>MNIEQMAYIVTVANTGSLSKAAEELHISLSAISQSISKLENEIGLKIFVRNRAGAALTSQGEQIVSKAREVITKMEEVREEVNRQLDMLSGELKIATIPGPIHLLVDVVSRFKRAYPNVKLEIYENGPVKIIEELYQKQLDLGLILISERLIQKHNMLSFEKVRDGKMVVGVRKESPLASKKTIKPEDLIHETLVLYDDAYIEQFVAETLSQFGSPDILFTTNNTDAIKNAVKRGIAVTLGIDYSFGNRHIRERDIVMVEIEEGEQENVFLALVRHREGQANRVRREFEASIKKYF</sequence>
<gene>
    <name evidence="7" type="ORF">GLW07_17795</name>
</gene>
<dbReference type="CDD" id="cd05466">
    <property type="entry name" value="PBP2_LTTR_substrate"/>
    <property type="match status" value="1"/>
</dbReference>
<evidence type="ECO:0000313" key="8">
    <source>
        <dbReference type="Proteomes" id="UP000447833"/>
    </source>
</evidence>
<dbReference type="FunFam" id="1.10.10.10:FF:000001">
    <property type="entry name" value="LysR family transcriptional regulator"/>
    <property type="match status" value="1"/>
</dbReference>
<keyword evidence="4" id="KW-0804">Transcription</keyword>
<dbReference type="PRINTS" id="PR00039">
    <property type="entry name" value="HTHLYSR"/>
</dbReference>
<accession>A0A845F2P0</accession>
<proteinExistence type="inferred from homology"/>
<comment type="caution">
    <text evidence="7">The sequence shown here is derived from an EMBL/GenBank/DDBJ whole genome shotgun (WGS) entry which is preliminary data.</text>
</comment>
<dbReference type="EMBL" id="WMEY01000006">
    <property type="protein sequence ID" value="MYL65213.1"/>
    <property type="molecule type" value="Genomic_DNA"/>
</dbReference>
<evidence type="ECO:0000259" key="6">
    <source>
        <dbReference type="PROSITE" id="PS50931"/>
    </source>
</evidence>
<dbReference type="PANTHER" id="PTHR30346:SF0">
    <property type="entry name" value="HCA OPERON TRANSCRIPTIONAL ACTIVATOR HCAR"/>
    <property type="match status" value="1"/>
</dbReference>
<evidence type="ECO:0000256" key="2">
    <source>
        <dbReference type="ARBA" id="ARBA00023015"/>
    </source>
</evidence>
<dbReference type="PANTHER" id="PTHR30346">
    <property type="entry name" value="TRANSCRIPTIONAL DUAL REGULATOR HCAR-RELATED"/>
    <property type="match status" value="1"/>
</dbReference>
<evidence type="ECO:0000256" key="3">
    <source>
        <dbReference type="ARBA" id="ARBA00023125"/>
    </source>
</evidence>
<dbReference type="Pfam" id="PF03466">
    <property type="entry name" value="LysR_substrate"/>
    <property type="match status" value="1"/>
</dbReference>
<name>A0A845F2P0_9BACL</name>
<reference evidence="7 8" key="1">
    <citation type="submission" date="2019-11" db="EMBL/GenBank/DDBJ databases">
        <title>Genome sequences of 17 halophilic strains isolated from different environments.</title>
        <authorList>
            <person name="Furrow R.E."/>
        </authorList>
    </citation>
    <scope>NUCLEOTIDE SEQUENCE [LARGE SCALE GENOMIC DNA]</scope>
    <source>
        <strain evidence="7 8">22506_14_FS</strain>
    </source>
</reference>
<dbReference type="SUPFAM" id="SSF53850">
    <property type="entry name" value="Periplasmic binding protein-like II"/>
    <property type="match status" value="1"/>
</dbReference>
<protein>
    <submittedName>
        <fullName evidence="7">LysR family transcriptional regulator</fullName>
    </submittedName>
</protein>
<keyword evidence="3" id="KW-0238">DNA-binding</keyword>
<dbReference type="InterPro" id="IPR005119">
    <property type="entry name" value="LysR_subst-bd"/>
</dbReference>
<dbReference type="Gene3D" id="1.10.10.10">
    <property type="entry name" value="Winged helix-like DNA-binding domain superfamily/Winged helix DNA-binding domain"/>
    <property type="match status" value="1"/>
</dbReference>
<dbReference type="Pfam" id="PF00126">
    <property type="entry name" value="HTH_1"/>
    <property type="match status" value="1"/>
</dbReference>
<dbReference type="SUPFAM" id="SSF46785">
    <property type="entry name" value="Winged helix' DNA-binding domain"/>
    <property type="match status" value="1"/>
</dbReference>
<evidence type="ECO:0000256" key="4">
    <source>
        <dbReference type="ARBA" id="ARBA00023163"/>
    </source>
</evidence>
<dbReference type="InterPro" id="IPR036390">
    <property type="entry name" value="WH_DNA-bd_sf"/>
</dbReference>
<dbReference type="GO" id="GO:0003700">
    <property type="term" value="F:DNA-binding transcription factor activity"/>
    <property type="evidence" value="ECO:0007669"/>
    <property type="project" value="InterPro"/>
</dbReference>
<evidence type="ECO:0000313" key="7">
    <source>
        <dbReference type="EMBL" id="MYL65213.1"/>
    </source>
</evidence>
<feature type="domain" description="HTH lysR-type" evidence="6">
    <location>
        <begin position="1"/>
        <end position="58"/>
    </location>
</feature>
<dbReference type="AlphaFoldDB" id="A0A845F2P0"/>
<keyword evidence="5" id="KW-0175">Coiled coil</keyword>
<dbReference type="Gene3D" id="3.40.190.290">
    <property type="match status" value="1"/>
</dbReference>
<dbReference type="RefSeq" id="WP_098446164.1">
    <property type="nucleotide sequence ID" value="NZ_WMEY01000006.1"/>
</dbReference>
<dbReference type="GO" id="GO:0003677">
    <property type="term" value="F:DNA binding"/>
    <property type="evidence" value="ECO:0007669"/>
    <property type="project" value="UniProtKB-KW"/>
</dbReference>
<feature type="coiled-coil region" evidence="5">
    <location>
        <begin position="22"/>
        <end position="92"/>
    </location>
</feature>
<dbReference type="InterPro" id="IPR036388">
    <property type="entry name" value="WH-like_DNA-bd_sf"/>
</dbReference>
<evidence type="ECO:0000256" key="1">
    <source>
        <dbReference type="ARBA" id="ARBA00009437"/>
    </source>
</evidence>
<dbReference type="Proteomes" id="UP000447833">
    <property type="component" value="Unassembled WGS sequence"/>
</dbReference>